<dbReference type="EMBL" id="CP010836">
    <property type="protein sequence ID" value="AJP72959.1"/>
    <property type="molecule type" value="Genomic_DNA"/>
</dbReference>
<proteinExistence type="predicted"/>
<dbReference type="Proteomes" id="UP000032300">
    <property type="component" value="Chromosome"/>
</dbReference>
<reference evidence="1 2" key="1">
    <citation type="journal article" date="2015" name="Int. J. Syst. Evol. Microbiol.">
        <title>Sphingomonas hengshuiensis sp. nov., isolated from lake wetland.</title>
        <authorList>
            <person name="Wei S."/>
            <person name="Wang T."/>
            <person name="Liu H."/>
            <person name="Zhang C."/>
            <person name="Guo J."/>
            <person name="Wang Q."/>
            <person name="Liang K."/>
            <person name="Zhang Z."/>
        </authorList>
    </citation>
    <scope>NUCLEOTIDE SEQUENCE [LARGE SCALE GENOMIC DNA]</scope>
    <source>
        <strain evidence="1 2">WHSC-8</strain>
    </source>
</reference>
<reference evidence="1 2" key="2">
    <citation type="submission" date="2015-02" db="EMBL/GenBank/DDBJ databases">
        <title>The complete genome of Sphingomonas hengshuiensis sp. WHSC-8 isolated from soil of Hengshui Lake.</title>
        <authorList>
            <person name="Wei S."/>
            <person name="Guo J."/>
            <person name="Su C."/>
            <person name="Wu R."/>
            <person name="Zhang Z."/>
            <person name="Liang K."/>
            <person name="Li H."/>
            <person name="Wang T."/>
            <person name="Liu H."/>
            <person name="Zhang C."/>
            <person name="Li Z."/>
            <person name="Wang Q."/>
            <person name="Meng J."/>
        </authorList>
    </citation>
    <scope>NUCLEOTIDE SEQUENCE [LARGE SCALE GENOMIC DNA]</scope>
    <source>
        <strain evidence="1 2">WHSC-8</strain>
    </source>
</reference>
<protein>
    <submittedName>
        <fullName evidence="1">Uncharacterized protein</fullName>
    </submittedName>
</protein>
<dbReference type="KEGG" id="sphi:TS85_15900"/>
<sequence>MDDVDQPEADKQVEVGAFEAHPLAVLGCAAEFLVEADDRRRVHDFPLALGAVSRRTASRMPRR</sequence>
<evidence type="ECO:0000313" key="2">
    <source>
        <dbReference type="Proteomes" id="UP000032300"/>
    </source>
</evidence>
<gene>
    <name evidence="1" type="ORF">TS85_15900</name>
</gene>
<evidence type="ECO:0000313" key="1">
    <source>
        <dbReference type="EMBL" id="AJP72959.1"/>
    </source>
</evidence>
<name>A0A7U4LG99_9SPHN</name>
<accession>A0A7U4LG99</accession>
<organism evidence="1 2">
    <name type="scientific">Sphingomonas hengshuiensis</name>
    <dbReference type="NCBI Taxonomy" id="1609977"/>
    <lineage>
        <taxon>Bacteria</taxon>
        <taxon>Pseudomonadati</taxon>
        <taxon>Pseudomonadota</taxon>
        <taxon>Alphaproteobacteria</taxon>
        <taxon>Sphingomonadales</taxon>
        <taxon>Sphingomonadaceae</taxon>
        <taxon>Sphingomonas</taxon>
    </lineage>
</organism>
<keyword evidence="2" id="KW-1185">Reference proteome</keyword>
<dbReference type="AlphaFoldDB" id="A0A7U4LG99"/>